<evidence type="ECO:0000313" key="2">
    <source>
        <dbReference type="Proteomes" id="UP000659904"/>
    </source>
</evidence>
<dbReference type="Proteomes" id="UP000659904">
    <property type="component" value="Unassembled WGS sequence"/>
</dbReference>
<protein>
    <recommendedName>
        <fullName evidence="3">Very-short-patch-repair endonuclease</fullName>
    </recommendedName>
</protein>
<keyword evidence="2" id="KW-1185">Reference proteome</keyword>
<name>A0A8J3KTH9_9ACTN</name>
<sequence length="323" mass="36150">MVIHRGAAGYPQGRAQGSWIWGRLCGVLRVDRPRRLAWQVFRGSDALRAGLLTAEQLRGDNWTSLGYNVFADSRLDRDHELSCRAFALDLPSRAYFAGPSAAWLHGVEHAAAFGDPVHLVVPAGTRLNQRKHATVHRMLLGDDEVEVRHGHPVTRPLRTCWDLVLWLELVPAVTIIDALLHAKLVTAAELGELAHSRFGRHGAARAAKAFALADGRAESPQESRLRLGLVRAGLPRPELQHPVAVGSRVLHPDLAWPEFKVAIEYDGEWHDAPDQFHLDRRRLNLLVNDGWIVLHVTSRRMRTDFAGIVREAKTALRSRGWRP</sequence>
<dbReference type="InterPro" id="IPR011335">
    <property type="entry name" value="Restrct_endonuc-II-like"/>
</dbReference>
<dbReference type="AlphaFoldDB" id="A0A8J3KTH9"/>
<proteinExistence type="predicted"/>
<comment type="caution">
    <text evidence="1">The sequence shown here is derived from an EMBL/GenBank/DDBJ whole genome shotgun (WGS) entry which is preliminary data.</text>
</comment>
<evidence type="ECO:0008006" key="3">
    <source>
        <dbReference type="Google" id="ProtNLM"/>
    </source>
</evidence>
<gene>
    <name evidence="1" type="ORF">Cci01nite_67680</name>
</gene>
<accession>A0A8J3KTH9</accession>
<dbReference type="Gene3D" id="3.40.960.10">
    <property type="entry name" value="VSR Endonuclease"/>
    <property type="match status" value="1"/>
</dbReference>
<dbReference type="SUPFAM" id="SSF52980">
    <property type="entry name" value="Restriction endonuclease-like"/>
    <property type="match status" value="1"/>
</dbReference>
<dbReference type="EMBL" id="BONH01000042">
    <property type="protein sequence ID" value="GIG01675.1"/>
    <property type="molecule type" value="Genomic_DNA"/>
</dbReference>
<organism evidence="1 2">
    <name type="scientific">Catellatospora citrea</name>
    <dbReference type="NCBI Taxonomy" id="53366"/>
    <lineage>
        <taxon>Bacteria</taxon>
        <taxon>Bacillati</taxon>
        <taxon>Actinomycetota</taxon>
        <taxon>Actinomycetes</taxon>
        <taxon>Micromonosporales</taxon>
        <taxon>Micromonosporaceae</taxon>
        <taxon>Catellatospora</taxon>
    </lineage>
</organism>
<evidence type="ECO:0000313" key="1">
    <source>
        <dbReference type="EMBL" id="GIG01675.1"/>
    </source>
</evidence>
<reference evidence="1 2" key="1">
    <citation type="submission" date="2021-01" db="EMBL/GenBank/DDBJ databases">
        <title>Whole genome shotgun sequence of Catellatospora citrea NBRC 14495.</title>
        <authorList>
            <person name="Komaki H."/>
            <person name="Tamura T."/>
        </authorList>
    </citation>
    <scope>NUCLEOTIDE SEQUENCE [LARGE SCALE GENOMIC DNA]</scope>
    <source>
        <strain evidence="1 2">NBRC 14495</strain>
    </source>
</reference>